<sequence>MPDCCVSQQFAAVWKALSRTSPKTASMYQSERSNDRILDFVRHSTQASGVLIRHVLNSHSNTKPNKIGYISFTVLLSVTVRSTYFNNKFYLIPVSRSSAQLFDINVCLKILCICNFLRKSGSDKRTGSGSSKHVLSLETRTGDGKDGCGSAESTC</sequence>
<accession>A0A1D1UWV2</accession>
<dbReference type="EMBL" id="BDGG01000002">
    <property type="protein sequence ID" value="GAU94116.1"/>
    <property type="molecule type" value="Genomic_DNA"/>
</dbReference>
<protein>
    <submittedName>
        <fullName evidence="1">Uncharacterized protein</fullName>
    </submittedName>
</protein>
<gene>
    <name evidence="1" type="primary">RvY_05945-1</name>
    <name evidence="1" type="synonym">RvY_05945.1</name>
    <name evidence="1" type="ORF">RvY_05945</name>
</gene>
<reference evidence="1 2" key="1">
    <citation type="journal article" date="2016" name="Nat. Commun.">
        <title>Extremotolerant tardigrade genome and improved radiotolerance of human cultured cells by tardigrade-unique protein.</title>
        <authorList>
            <person name="Hashimoto T."/>
            <person name="Horikawa D.D."/>
            <person name="Saito Y."/>
            <person name="Kuwahara H."/>
            <person name="Kozuka-Hata H."/>
            <person name="Shin-I T."/>
            <person name="Minakuchi Y."/>
            <person name="Ohishi K."/>
            <person name="Motoyama A."/>
            <person name="Aizu T."/>
            <person name="Enomoto A."/>
            <person name="Kondo K."/>
            <person name="Tanaka S."/>
            <person name="Hara Y."/>
            <person name="Koshikawa S."/>
            <person name="Sagara H."/>
            <person name="Miura T."/>
            <person name="Yokobori S."/>
            <person name="Miyagawa K."/>
            <person name="Suzuki Y."/>
            <person name="Kubo T."/>
            <person name="Oyama M."/>
            <person name="Kohara Y."/>
            <person name="Fujiyama A."/>
            <person name="Arakawa K."/>
            <person name="Katayama T."/>
            <person name="Toyoda A."/>
            <person name="Kunieda T."/>
        </authorList>
    </citation>
    <scope>NUCLEOTIDE SEQUENCE [LARGE SCALE GENOMIC DNA]</scope>
    <source>
        <strain evidence="1 2">YOKOZUNA-1</strain>
    </source>
</reference>
<evidence type="ECO:0000313" key="2">
    <source>
        <dbReference type="Proteomes" id="UP000186922"/>
    </source>
</evidence>
<name>A0A1D1UWV2_RAMVA</name>
<keyword evidence="2" id="KW-1185">Reference proteome</keyword>
<proteinExistence type="predicted"/>
<dbReference type="AlphaFoldDB" id="A0A1D1UWV2"/>
<evidence type="ECO:0000313" key="1">
    <source>
        <dbReference type="EMBL" id="GAU94116.1"/>
    </source>
</evidence>
<dbReference type="Proteomes" id="UP000186922">
    <property type="component" value="Unassembled WGS sequence"/>
</dbReference>
<organism evidence="1 2">
    <name type="scientific">Ramazzottius varieornatus</name>
    <name type="common">Water bear</name>
    <name type="synonym">Tardigrade</name>
    <dbReference type="NCBI Taxonomy" id="947166"/>
    <lineage>
        <taxon>Eukaryota</taxon>
        <taxon>Metazoa</taxon>
        <taxon>Ecdysozoa</taxon>
        <taxon>Tardigrada</taxon>
        <taxon>Eutardigrada</taxon>
        <taxon>Parachela</taxon>
        <taxon>Hypsibioidea</taxon>
        <taxon>Ramazzottiidae</taxon>
        <taxon>Ramazzottius</taxon>
    </lineage>
</organism>
<comment type="caution">
    <text evidence="1">The sequence shown here is derived from an EMBL/GenBank/DDBJ whole genome shotgun (WGS) entry which is preliminary data.</text>
</comment>